<name>A0ABX2H0Z1_9FIRM</name>
<dbReference type="RefSeq" id="WP_173867144.1">
    <property type="nucleotide sequence ID" value="NZ_JAAWUU010000126.1"/>
</dbReference>
<dbReference type="Proteomes" id="UP000821846">
    <property type="component" value="Unassembled WGS sequence"/>
</dbReference>
<dbReference type="Pfam" id="PF04754">
    <property type="entry name" value="Transposase_31"/>
    <property type="match status" value="1"/>
</dbReference>
<sequence>MGQKDITEKLLEDYNDVFADIINGLIFKGEQRILPESLENAKVHSQYKAEDGKVHELERDVIKYWKEKKVELAICGIENQSNVKKYIPFRIIGYDGAAYRSQLLENRKEILPVMTIVLYFGTDHHWYGKKNIKGLMKIPEGLEEYINDYEMKVFEIAWLTEEEISRFHSDFKVVANFFVQKRKHKDYIPDDPTEIRHIDEVLKLLRVMTGDERYQAIFQKERGVHSMCDVAERLEKMGMEKGIEKG</sequence>
<proteinExistence type="predicted"/>
<evidence type="ECO:0000259" key="1">
    <source>
        <dbReference type="Pfam" id="PF04754"/>
    </source>
</evidence>
<dbReference type="InterPro" id="IPR006842">
    <property type="entry name" value="Transposase_31"/>
</dbReference>
<protein>
    <submittedName>
        <fullName evidence="2">Rpn family recombination-promoting nuclease/putative transposase</fullName>
    </submittedName>
</protein>
<evidence type="ECO:0000313" key="2">
    <source>
        <dbReference type="EMBL" id="NSG31540.1"/>
    </source>
</evidence>
<keyword evidence="3" id="KW-1185">Reference proteome</keyword>
<comment type="caution">
    <text evidence="2">The sequence shown here is derived from an EMBL/GenBank/DDBJ whole genome shotgun (WGS) entry which is preliminary data.</text>
</comment>
<evidence type="ECO:0000313" key="3">
    <source>
        <dbReference type="Proteomes" id="UP000821846"/>
    </source>
</evidence>
<accession>A0ABX2H0Z1</accession>
<organism evidence="2 3">
    <name type="scientific">Faecalicatena fissicatena</name>
    <dbReference type="NCBI Taxonomy" id="290055"/>
    <lineage>
        <taxon>Bacteria</taxon>
        <taxon>Bacillati</taxon>
        <taxon>Bacillota</taxon>
        <taxon>Clostridia</taxon>
        <taxon>Lachnospirales</taxon>
        <taxon>Lachnospiraceae</taxon>
        <taxon>Faecalicatena</taxon>
    </lineage>
</organism>
<gene>
    <name evidence="2" type="ORF">HFM93_15165</name>
</gene>
<feature type="domain" description="Transposase (putative) YhgA-like" evidence="1">
    <location>
        <begin position="77"/>
        <end position="176"/>
    </location>
</feature>
<dbReference type="EMBL" id="JAAWUZ010000124">
    <property type="protein sequence ID" value="NSG31540.1"/>
    <property type="molecule type" value="Genomic_DNA"/>
</dbReference>
<reference evidence="2 3" key="1">
    <citation type="journal article" date="2020" name="Cell Host Microbe">
        <title>Functional and Genomic Variation between Human-Derived Isolates of Lachnospiraceae Reveals Inter- and Intra-Species Diversity.</title>
        <authorList>
            <person name="Sorbara M.T."/>
            <person name="Littmann E.R."/>
            <person name="Fontana E."/>
            <person name="Moody T.U."/>
            <person name="Kohout C.E."/>
            <person name="Gjonbalaj M."/>
            <person name="Eaton V."/>
            <person name="Seok R."/>
            <person name="Leiner I.M."/>
            <person name="Pamer E.G."/>
        </authorList>
    </citation>
    <scope>NUCLEOTIDE SEQUENCE [LARGE SCALE GENOMIC DNA]</scope>
    <source>
        <strain evidence="2 3">MSK.14.16</strain>
    </source>
</reference>
<feature type="non-terminal residue" evidence="2">
    <location>
        <position position="246"/>
    </location>
</feature>